<organism evidence="3 4">
    <name type="scientific">Lysinibacillus sphaericus</name>
    <name type="common">Bacillus sphaericus</name>
    <dbReference type="NCBI Taxonomy" id="1421"/>
    <lineage>
        <taxon>Bacteria</taxon>
        <taxon>Bacillati</taxon>
        <taxon>Bacillota</taxon>
        <taxon>Bacilli</taxon>
        <taxon>Bacillales</taxon>
        <taxon>Bacillaceae</taxon>
        <taxon>Lysinibacillus</taxon>
    </lineage>
</organism>
<dbReference type="RefSeq" id="WP_103976640.1">
    <property type="nucleotide sequence ID" value="NZ_PGLV01000001.1"/>
</dbReference>
<dbReference type="EMBL" id="PGLV01000001">
    <property type="protein sequence ID" value="POZ56558.1"/>
    <property type="molecule type" value="Genomic_DNA"/>
</dbReference>
<name>A0A2S5D0P2_LYSSH</name>
<sequence>MTSKLILGTVSLTVVILLSACTGDKNEVGVHETKVVNESQGNSGMDHSSMNPTSTNEVPKGLKIAENPTYPIGSHVVIKADHMEGMKNAKATIVGAYNTTAYIVSYTPTNGGEPVTNHKWVIQEELEGMGGKALKPGEKAVINADHMEGMKGANATIESALVTTVYMVDYTSTSGEEVKNHKWVTENELTSQ</sequence>
<gene>
    <name evidence="3" type="ORF">LYSIN_01341</name>
</gene>
<evidence type="ECO:0000313" key="3">
    <source>
        <dbReference type="EMBL" id="POZ56558.1"/>
    </source>
</evidence>
<dbReference type="Pfam" id="PF07563">
    <property type="entry name" value="DUF1541"/>
    <property type="match status" value="2"/>
</dbReference>
<reference evidence="3 4" key="1">
    <citation type="submission" date="2017-11" db="EMBL/GenBank/DDBJ databases">
        <title>Genome sequence of Lysinibacillus sphaericus, a lignin-degrading bacteria isolated from municipal solid waste soil.</title>
        <authorList>
            <person name="Persinoti G.F."/>
            <person name="Paixao D.A."/>
            <person name="Bugg T.D."/>
            <person name="Squina F.M."/>
        </authorList>
    </citation>
    <scope>NUCLEOTIDE SEQUENCE [LARGE SCALE GENOMIC DNA]</scope>
    <source>
        <strain evidence="3 4">A1</strain>
    </source>
</reference>
<dbReference type="InterPro" id="IPR011438">
    <property type="entry name" value="DUF1541"/>
</dbReference>
<evidence type="ECO:0000256" key="1">
    <source>
        <dbReference type="SAM" id="SignalP"/>
    </source>
</evidence>
<feature type="domain" description="DUF1541" evidence="2">
    <location>
        <begin position="136"/>
        <end position="186"/>
    </location>
</feature>
<dbReference type="AlphaFoldDB" id="A0A2S5D0P2"/>
<protein>
    <recommendedName>
        <fullName evidence="2">DUF1541 domain-containing protein</fullName>
    </recommendedName>
</protein>
<evidence type="ECO:0000259" key="2">
    <source>
        <dbReference type="Pfam" id="PF07563"/>
    </source>
</evidence>
<keyword evidence="1" id="KW-0732">Signal</keyword>
<dbReference type="Proteomes" id="UP000237319">
    <property type="component" value="Unassembled WGS sequence"/>
</dbReference>
<dbReference type="Gene3D" id="2.30.30.1210">
    <property type="entry name" value="Domain of unknown function DUF1541"/>
    <property type="match status" value="1"/>
</dbReference>
<feature type="chain" id="PRO_5038708685" description="DUF1541 domain-containing protein" evidence="1">
    <location>
        <begin position="21"/>
        <end position="192"/>
    </location>
</feature>
<dbReference type="PROSITE" id="PS51257">
    <property type="entry name" value="PROKAR_LIPOPROTEIN"/>
    <property type="match status" value="1"/>
</dbReference>
<feature type="signal peptide" evidence="1">
    <location>
        <begin position="1"/>
        <end position="20"/>
    </location>
</feature>
<evidence type="ECO:0000313" key="4">
    <source>
        <dbReference type="Proteomes" id="UP000237319"/>
    </source>
</evidence>
<feature type="domain" description="DUF1541" evidence="2">
    <location>
        <begin position="73"/>
        <end position="123"/>
    </location>
</feature>
<accession>A0A2S5D0P2</accession>
<proteinExistence type="predicted"/>
<keyword evidence="4" id="KW-1185">Reference proteome</keyword>
<comment type="caution">
    <text evidence="3">The sequence shown here is derived from an EMBL/GenBank/DDBJ whole genome shotgun (WGS) entry which is preliminary data.</text>
</comment>